<accession>A0A9W7F042</accession>
<organism evidence="2 3">
    <name type="scientific">Triparma strigata</name>
    <dbReference type="NCBI Taxonomy" id="1606541"/>
    <lineage>
        <taxon>Eukaryota</taxon>
        <taxon>Sar</taxon>
        <taxon>Stramenopiles</taxon>
        <taxon>Ochrophyta</taxon>
        <taxon>Bolidophyceae</taxon>
        <taxon>Parmales</taxon>
        <taxon>Triparmaceae</taxon>
        <taxon>Triparma</taxon>
    </lineage>
</organism>
<gene>
    <name evidence="2" type="ORF">TrST_g6761</name>
</gene>
<keyword evidence="1" id="KW-1133">Transmembrane helix</keyword>
<dbReference type="Proteomes" id="UP001165085">
    <property type="component" value="Unassembled WGS sequence"/>
</dbReference>
<evidence type="ECO:0000313" key="2">
    <source>
        <dbReference type="EMBL" id="GMH98163.1"/>
    </source>
</evidence>
<reference evidence="3" key="1">
    <citation type="journal article" date="2023" name="Commun. Biol.">
        <title>Genome analysis of Parmales, the sister group of diatoms, reveals the evolutionary specialization of diatoms from phago-mixotrophs to photoautotrophs.</title>
        <authorList>
            <person name="Ban H."/>
            <person name="Sato S."/>
            <person name="Yoshikawa S."/>
            <person name="Yamada K."/>
            <person name="Nakamura Y."/>
            <person name="Ichinomiya M."/>
            <person name="Sato N."/>
            <person name="Blanc-Mathieu R."/>
            <person name="Endo H."/>
            <person name="Kuwata A."/>
            <person name="Ogata H."/>
        </authorList>
    </citation>
    <scope>NUCLEOTIDE SEQUENCE [LARGE SCALE GENOMIC DNA]</scope>
    <source>
        <strain evidence="3">NIES 3701</strain>
    </source>
</reference>
<proteinExistence type="predicted"/>
<comment type="caution">
    <text evidence="2">The sequence shown here is derived from an EMBL/GenBank/DDBJ whole genome shotgun (WGS) entry which is preliminary data.</text>
</comment>
<protein>
    <submittedName>
        <fullName evidence="2">Uncharacterized protein</fullName>
    </submittedName>
</protein>
<dbReference type="OrthoDB" id="40021at2759"/>
<feature type="transmembrane region" description="Helical" evidence="1">
    <location>
        <begin position="164"/>
        <end position="191"/>
    </location>
</feature>
<feature type="transmembrane region" description="Helical" evidence="1">
    <location>
        <begin position="56"/>
        <end position="79"/>
    </location>
</feature>
<dbReference type="EMBL" id="BRXY01000509">
    <property type="protein sequence ID" value="GMH98163.1"/>
    <property type="molecule type" value="Genomic_DNA"/>
</dbReference>
<keyword evidence="1" id="KW-0812">Transmembrane</keyword>
<dbReference type="InterPro" id="IPR043130">
    <property type="entry name" value="CDP-OH_PTrfase_TM_dom"/>
</dbReference>
<evidence type="ECO:0000256" key="1">
    <source>
        <dbReference type="SAM" id="Phobius"/>
    </source>
</evidence>
<keyword evidence="1" id="KW-0472">Membrane</keyword>
<feature type="transmembrane region" description="Helical" evidence="1">
    <location>
        <begin position="275"/>
        <end position="299"/>
    </location>
</feature>
<keyword evidence="3" id="KW-1185">Reference proteome</keyword>
<name>A0A9W7F042_9STRA</name>
<evidence type="ECO:0000313" key="3">
    <source>
        <dbReference type="Proteomes" id="UP001165085"/>
    </source>
</evidence>
<dbReference type="AlphaFoldDB" id="A0A9W7F042"/>
<feature type="transmembrane region" description="Helical" evidence="1">
    <location>
        <begin position="91"/>
        <end position="113"/>
    </location>
</feature>
<sequence length="422" mass="45861">MSSTIPFTAIVHHLLSSGCNLYLQTMIPPILSVHTKFYNQLNTLLMNWLKSSPPPAYFTANFVTYGRTLLLYPALFFWWCAAANTSNHSQFFSLIVACIVILVDFGDFLDGVLARYWVAEKKKAGGDASVGKNFPNPTVSRAHLNNSYGAYIDAVLDKVFIAPLWIYSISTLTFTTWIPTLISFTILFSLITIEGYSAYVRTKGYFLQSGGVAMEVIEEKAEEGEGEGGKVGEDAGFREVFMSSAKKRNGFSGGGVKADSVGKCKQTLEMMGTAMLVGFGGGGRILGLFVLNLAVPMAYESVSRKVKKRVILLGIEEKENNLKANLKLINSVTNICSQLWVVCSPSSVFELVKGVDATIAELPETVNADYLDDIGADFYLVEEGGARAGKVDADVFKAGRCIVVGKDGKGRISRGRGGKKSD</sequence>
<dbReference type="Gene3D" id="1.20.120.1760">
    <property type="match status" value="1"/>
</dbReference>